<reference evidence="2 3" key="1">
    <citation type="journal article" date="2015" name="Nature">
        <title>rRNA introns, odd ribosomes, and small enigmatic genomes across a large radiation of phyla.</title>
        <authorList>
            <person name="Brown C.T."/>
            <person name="Hug L.A."/>
            <person name="Thomas B.C."/>
            <person name="Sharon I."/>
            <person name="Castelle C.J."/>
            <person name="Singh A."/>
            <person name="Wilkins M.J."/>
            <person name="Williams K.H."/>
            <person name="Banfield J.F."/>
        </authorList>
    </citation>
    <scope>NUCLEOTIDE SEQUENCE [LARGE SCALE GENOMIC DNA]</scope>
</reference>
<feature type="transmembrane region" description="Helical" evidence="1">
    <location>
        <begin position="12"/>
        <end position="42"/>
    </location>
</feature>
<proteinExistence type="predicted"/>
<dbReference type="AlphaFoldDB" id="A0A0G0LKA5"/>
<dbReference type="EMBL" id="LBVT01000014">
    <property type="protein sequence ID" value="KKQ91457.1"/>
    <property type="molecule type" value="Genomic_DNA"/>
</dbReference>
<evidence type="ECO:0000313" key="2">
    <source>
        <dbReference type="EMBL" id="KKQ91457.1"/>
    </source>
</evidence>
<gene>
    <name evidence="2" type="ORF">UT16_C0014G0013</name>
</gene>
<name>A0A0G0LKA5_9BACT</name>
<keyword evidence="1" id="KW-0472">Membrane</keyword>
<keyword evidence="1" id="KW-1133">Transmembrane helix</keyword>
<protein>
    <submittedName>
        <fullName evidence="2">Uncharacterized protein</fullName>
    </submittedName>
</protein>
<evidence type="ECO:0000256" key="1">
    <source>
        <dbReference type="SAM" id="Phobius"/>
    </source>
</evidence>
<feature type="non-terminal residue" evidence="2">
    <location>
        <position position="47"/>
    </location>
</feature>
<dbReference type="Proteomes" id="UP000034706">
    <property type="component" value="Unassembled WGS sequence"/>
</dbReference>
<evidence type="ECO:0000313" key="3">
    <source>
        <dbReference type="Proteomes" id="UP000034706"/>
    </source>
</evidence>
<organism evidence="2 3">
    <name type="scientific">Candidatus Azambacteria bacterium GW2011_GWA2_39_10</name>
    <dbReference type="NCBI Taxonomy" id="1618611"/>
    <lineage>
        <taxon>Bacteria</taxon>
        <taxon>Candidatus Azamiibacteriota</taxon>
    </lineage>
</organism>
<comment type="caution">
    <text evidence="2">The sequence shown here is derived from an EMBL/GenBank/DDBJ whole genome shotgun (WGS) entry which is preliminary data.</text>
</comment>
<keyword evidence="1" id="KW-0812">Transmembrane</keyword>
<accession>A0A0G0LKA5</accession>
<sequence length="47" mass="5226">MTIWEVLIGAPATLIIVMMVIFAIIGFSLLIAGLPVLIVNFYKNYKN</sequence>